<proteinExistence type="predicted"/>
<name>A0AC58TKY5_TOBAC</name>
<protein>
    <submittedName>
        <fullName evidence="2">Uncharacterized protein LOC142175211</fullName>
    </submittedName>
</protein>
<keyword evidence="1" id="KW-1185">Reference proteome</keyword>
<reference evidence="2" key="2">
    <citation type="submission" date="2025-08" db="UniProtKB">
        <authorList>
            <consortium name="RefSeq"/>
        </authorList>
    </citation>
    <scope>IDENTIFICATION</scope>
    <source>
        <tissue evidence="2">Leaf</tissue>
    </source>
</reference>
<reference evidence="1" key="1">
    <citation type="journal article" date="2014" name="Nat. Commun.">
        <title>The tobacco genome sequence and its comparison with those of tomato and potato.</title>
        <authorList>
            <person name="Sierro N."/>
            <person name="Battey J.N."/>
            <person name="Ouadi S."/>
            <person name="Bakaher N."/>
            <person name="Bovet L."/>
            <person name="Willig A."/>
            <person name="Goepfert S."/>
            <person name="Peitsch M.C."/>
            <person name="Ivanov N.V."/>
        </authorList>
    </citation>
    <scope>NUCLEOTIDE SEQUENCE [LARGE SCALE GENOMIC DNA]</scope>
</reference>
<sequence>MREICEKFKIVHRNSTAYRQQMNGAVEKANKDIKRILRKIMDNHRQWHEKLSFSLLGYRTTMRTSTGATPYILVYGTEDLYQNRTADAFSRKVKPRQFTLGQLVFKKIFPHQEEAKRKFTPNWKGPYVAT</sequence>
<dbReference type="RefSeq" id="XP_075097892.1">
    <property type="nucleotide sequence ID" value="XM_075241791.1"/>
</dbReference>
<organism evidence="1 2">
    <name type="scientific">Nicotiana tabacum</name>
    <name type="common">Common tobacco</name>
    <dbReference type="NCBI Taxonomy" id="4097"/>
    <lineage>
        <taxon>Eukaryota</taxon>
        <taxon>Viridiplantae</taxon>
        <taxon>Streptophyta</taxon>
        <taxon>Embryophyta</taxon>
        <taxon>Tracheophyta</taxon>
        <taxon>Spermatophyta</taxon>
        <taxon>Magnoliopsida</taxon>
        <taxon>eudicotyledons</taxon>
        <taxon>Gunneridae</taxon>
        <taxon>Pentapetalae</taxon>
        <taxon>asterids</taxon>
        <taxon>lamiids</taxon>
        <taxon>Solanales</taxon>
        <taxon>Solanaceae</taxon>
        <taxon>Nicotianoideae</taxon>
        <taxon>Nicotianeae</taxon>
        <taxon>Nicotiana</taxon>
    </lineage>
</organism>
<gene>
    <name evidence="2" type="primary">LOC142175211</name>
</gene>
<evidence type="ECO:0000313" key="1">
    <source>
        <dbReference type="Proteomes" id="UP000790787"/>
    </source>
</evidence>
<evidence type="ECO:0000313" key="2">
    <source>
        <dbReference type="RefSeq" id="XP_075097892.1"/>
    </source>
</evidence>
<dbReference type="Proteomes" id="UP000790787">
    <property type="component" value="Chromosome 21"/>
</dbReference>
<accession>A0AC58TKY5</accession>